<keyword evidence="2" id="KW-0472">Membrane</keyword>
<feature type="domain" description="Phospholipid/glycerol acyltransferase" evidence="3">
    <location>
        <begin position="181"/>
        <end position="311"/>
    </location>
</feature>
<proteinExistence type="predicted"/>
<comment type="subcellular location">
    <subcellularLocation>
        <location evidence="1">Endomembrane system</location>
        <topology evidence="1">Peripheral membrane protein</topology>
    </subcellularLocation>
</comment>
<organism evidence="4">
    <name type="scientific">marine metagenome</name>
    <dbReference type="NCBI Taxonomy" id="408172"/>
    <lineage>
        <taxon>unclassified sequences</taxon>
        <taxon>metagenomes</taxon>
        <taxon>ecological metagenomes</taxon>
    </lineage>
</organism>
<dbReference type="SMART" id="SM00563">
    <property type="entry name" value="PlsC"/>
    <property type="match status" value="1"/>
</dbReference>
<dbReference type="PANTHER" id="PTHR12563">
    <property type="entry name" value="GLYCEROL-3-PHOSPHATE ACYLTRANSFERASE"/>
    <property type="match status" value="1"/>
</dbReference>
<feature type="non-terminal residue" evidence="4">
    <location>
        <position position="1"/>
    </location>
</feature>
<dbReference type="PANTHER" id="PTHR12563:SF17">
    <property type="entry name" value="DIHYDROXYACETONE PHOSPHATE ACYLTRANSFERASE"/>
    <property type="match status" value="1"/>
</dbReference>
<dbReference type="SUPFAM" id="SSF69593">
    <property type="entry name" value="Glycerol-3-phosphate (1)-acyltransferase"/>
    <property type="match status" value="1"/>
</dbReference>
<feature type="transmembrane region" description="Helical" evidence="2">
    <location>
        <begin position="178"/>
        <end position="201"/>
    </location>
</feature>
<evidence type="ECO:0000256" key="1">
    <source>
        <dbReference type="ARBA" id="ARBA00004184"/>
    </source>
</evidence>
<evidence type="ECO:0000259" key="3">
    <source>
        <dbReference type="SMART" id="SM00563"/>
    </source>
</evidence>
<keyword evidence="2" id="KW-0812">Transmembrane</keyword>
<dbReference type="Pfam" id="PF01553">
    <property type="entry name" value="Acyltransferase"/>
    <property type="match status" value="1"/>
</dbReference>
<dbReference type="GO" id="GO:0031966">
    <property type="term" value="C:mitochondrial membrane"/>
    <property type="evidence" value="ECO:0007669"/>
    <property type="project" value="TreeGrafter"/>
</dbReference>
<dbReference type="GO" id="GO:0012505">
    <property type="term" value="C:endomembrane system"/>
    <property type="evidence" value="ECO:0007669"/>
    <property type="project" value="UniProtKB-SubCell"/>
</dbReference>
<dbReference type="GO" id="GO:0006072">
    <property type="term" value="P:glycerol-3-phosphate metabolic process"/>
    <property type="evidence" value="ECO:0007669"/>
    <property type="project" value="TreeGrafter"/>
</dbReference>
<evidence type="ECO:0000313" key="4">
    <source>
        <dbReference type="EMBL" id="SUZ83157.1"/>
    </source>
</evidence>
<dbReference type="GO" id="GO:0006631">
    <property type="term" value="P:fatty acid metabolic process"/>
    <property type="evidence" value="ECO:0007669"/>
    <property type="project" value="TreeGrafter"/>
</dbReference>
<dbReference type="EMBL" id="UINC01001538">
    <property type="protein sequence ID" value="SUZ83157.1"/>
    <property type="molecule type" value="Genomic_DNA"/>
</dbReference>
<dbReference type="AlphaFoldDB" id="A0A381QZT0"/>
<reference evidence="4" key="1">
    <citation type="submission" date="2018-05" db="EMBL/GenBank/DDBJ databases">
        <authorList>
            <person name="Lanie J.A."/>
            <person name="Ng W.-L."/>
            <person name="Kazmierczak K.M."/>
            <person name="Andrzejewski T.M."/>
            <person name="Davidsen T.M."/>
            <person name="Wayne K.J."/>
            <person name="Tettelin H."/>
            <person name="Glass J.I."/>
            <person name="Rusch D."/>
            <person name="Podicherti R."/>
            <person name="Tsui H.-C.T."/>
            <person name="Winkler M.E."/>
        </authorList>
    </citation>
    <scope>NUCLEOTIDE SEQUENCE</scope>
</reference>
<dbReference type="GO" id="GO:0004366">
    <property type="term" value="F:glycerol-3-phosphate O-acyltransferase activity"/>
    <property type="evidence" value="ECO:0007669"/>
    <property type="project" value="TreeGrafter"/>
</dbReference>
<gene>
    <name evidence="4" type="ORF">METZ01_LOCUS36011</name>
</gene>
<feature type="non-terminal residue" evidence="4">
    <location>
        <position position="526"/>
    </location>
</feature>
<dbReference type="GO" id="GO:0008654">
    <property type="term" value="P:phospholipid biosynthetic process"/>
    <property type="evidence" value="ECO:0007669"/>
    <property type="project" value="TreeGrafter"/>
</dbReference>
<sequence>VNNKKQKEKKVYKKVVKKSKYWPIVKLFSNRQKFMDEVSLISQEKLKKKLKEKSIIEEIKNTLYREKLRISRIQWKADPADDKIFWSNIEKEIENINYDENISILEQKLLSKIIDRYTKEITGNFKKTHYGFTRRLIVTFFARLLNTARLRNPFGNLDLDSKIEIIGERKKLRKLSKIGTIVMVPTHFTHLDSALIGWTISHLGLPAFMYGAGLVLYNMNLFSYFLNSLGAYKVDRRKKHLLYLETLKTYTKQAIINDCHNLFYPGGTRSRSGSIEEKLKLGLLGSALDAQKELDNKNKKIFIVPVTFNYQFILEAPALINQYISSNNPDKFYLENLGYSNSFKIITFLIKFFSKSNRISVSFGKPMDIFGNSINKKGSIRKNNKVIFNNDYSKKAEILNTLSYKIVQEHKSGTQVFSSMLIAFLSFEIIINKYKKLELYNILKLPNKDLEIEVTYFKKFYNKAIKVIQELASNNKIKLSDEISYPIDKQIKIGCGNLGLYHPIRPVQLKNNIIKIKNIKMLYYYH</sequence>
<keyword evidence="2" id="KW-1133">Transmembrane helix</keyword>
<dbReference type="GO" id="GO:0019432">
    <property type="term" value="P:triglyceride biosynthetic process"/>
    <property type="evidence" value="ECO:0007669"/>
    <property type="project" value="TreeGrafter"/>
</dbReference>
<dbReference type="InterPro" id="IPR002123">
    <property type="entry name" value="Plipid/glycerol_acylTrfase"/>
</dbReference>
<name>A0A381QZT0_9ZZZZ</name>
<accession>A0A381QZT0</accession>
<dbReference type="InterPro" id="IPR022284">
    <property type="entry name" value="GPAT/DHAPAT"/>
</dbReference>
<protein>
    <recommendedName>
        <fullName evidence="3">Phospholipid/glycerol acyltransferase domain-containing protein</fullName>
    </recommendedName>
</protein>
<evidence type="ECO:0000256" key="2">
    <source>
        <dbReference type="SAM" id="Phobius"/>
    </source>
</evidence>
<feature type="transmembrane region" description="Helical" evidence="2">
    <location>
        <begin position="207"/>
        <end position="229"/>
    </location>
</feature>